<dbReference type="EMBL" id="JAPFFF010000037">
    <property type="protein sequence ID" value="KAK8842782.1"/>
    <property type="molecule type" value="Genomic_DNA"/>
</dbReference>
<comment type="caution">
    <text evidence="1">The sequence shown here is derived from an EMBL/GenBank/DDBJ whole genome shotgun (WGS) entry which is preliminary data.</text>
</comment>
<proteinExistence type="predicted"/>
<organism evidence="1 2">
    <name type="scientific">Tritrichomonas musculus</name>
    <dbReference type="NCBI Taxonomy" id="1915356"/>
    <lineage>
        <taxon>Eukaryota</taxon>
        <taxon>Metamonada</taxon>
        <taxon>Parabasalia</taxon>
        <taxon>Tritrichomonadida</taxon>
        <taxon>Tritrichomonadidae</taxon>
        <taxon>Tritrichomonas</taxon>
    </lineage>
</organism>
<evidence type="ECO:0008006" key="3">
    <source>
        <dbReference type="Google" id="ProtNLM"/>
    </source>
</evidence>
<sequence>MTESNVRFPIGLNIHLVSFDLPKRVIRDNEEIRVSITTMPEEKKQHFHMHAKKMHESNHVFSINITNQTKKVIMVFRRKSFFYNDPIIASTIIHASDFPKLPPGMKSFTCGVINADVKTLQIFYPLQKQMQEMREERAHYGQVNPNEIDQANHKINRKVLGQMQIQMSFTAPYPDLDNDSQKMNRIKIGGSSHKFHSNDKKVEHDMFKDENNGGNAYTRI</sequence>
<name>A0ABR2H9B1_9EUKA</name>
<dbReference type="Proteomes" id="UP001470230">
    <property type="component" value="Unassembled WGS sequence"/>
</dbReference>
<keyword evidence="2" id="KW-1185">Reference proteome</keyword>
<protein>
    <recommendedName>
        <fullName evidence="3">MSP domain-containing protein</fullName>
    </recommendedName>
</protein>
<gene>
    <name evidence="1" type="ORF">M9Y10_025647</name>
</gene>
<accession>A0ABR2H9B1</accession>
<evidence type="ECO:0000313" key="1">
    <source>
        <dbReference type="EMBL" id="KAK8842782.1"/>
    </source>
</evidence>
<reference evidence="1 2" key="1">
    <citation type="submission" date="2024-04" db="EMBL/GenBank/DDBJ databases">
        <title>Tritrichomonas musculus Genome.</title>
        <authorList>
            <person name="Alves-Ferreira E."/>
            <person name="Grigg M."/>
            <person name="Lorenzi H."/>
            <person name="Galac M."/>
        </authorList>
    </citation>
    <scope>NUCLEOTIDE SEQUENCE [LARGE SCALE GENOMIC DNA]</scope>
    <source>
        <strain evidence="1 2">EAF2021</strain>
    </source>
</reference>
<evidence type="ECO:0000313" key="2">
    <source>
        <dbReference type="Proteomes" id="UP001470230"/>
    </source>
</evidence>